<keyword evidence="4" id="KW-0378">Hydrolase</keyword>
<evidence type="ECO:0000313" key="14">
    <source>
        <dbReference type="Proteomes" id="UP000823921"/>
    </source>
</evidence>
<dbReference type="Proteomes" id="UP000823921">
    <property type="component" value="Unassembled WGS sequence"/>
</dbReference>
<dbReference type="Gene3D" id="2.60.410.10">
    <property type="entry name" value="D-Ala-D-Ala carboxypeptidase, C-terminal domain"/>
    <property type="match status" value="1"/>
</dbReference>
<evidence type="ECO:0000313" key="13">
    <source>
        <dbReference type="EMBL" id="HJB80002.1"/>
    </source>
</evidence>
<comment type="caution">
    <text evidence="13">The sequence shown here is derived from an EMBL/GenBank/DDBJ whole genome shotgun (WGS) entry which is preliminary data.</text>
</comment>
<evidence type="ECO:0000256" key="6">
    <source>
        <dbReference type="ARBA" id="ARBA00022984"/>
    </source>
</evidence>
<name>A0A9D2MKU2_9FIRM</name>
<dbReference type="PRINTS" id="PR00725">
    <property type="entry name" value="DADACBPTASE1"/>
</dbReference>
<comment type="function">
    <text evidence="1">Removes C-terminal D-alanyl residues from sugar-peptide cell wall precursors.</text>
</comment>
<dbReference type="GO" id="GO:0009002">
    <property type="term" value="F:serine-type D-Ala-D-Ala carboxypeptidase activity"/>
    <property type="evidence" value="ECO:0007669"/>
    <property type="project" value="InterPro"/>
</dbReference>
<feature type="chain" id="PRO_5038997975" evidence="11">
    <location>
        <begin position="21"/>
        <end position="358"/>
    </location>
</feature>
<evidence type="ECO:0000256" key="5">
    <source>
        <dbReference type="ARBA" id="ARBA00022960"/>
    </source>
</evidence>
<dbReference type="InterPro" id="IPR012338">
    <property type="entry name" value="Beta-lactam/transpept-like"/>
</dbReference>
<dbReference type="GO" id="GO:0006508">
    <property type="term" value="P:proteolysis"/>
    <property type="evidence" value="ECO:0007669"/>
    <property type="project" value="InterPro"/>
</dbReference>
<dbReference type="GO" id="GO:0008360">
    <property type="term" value="P:regulation of cell shape"/>
    <property type="evidence" value="ECO:0007669"/>
    <property type="project" value="UniProtKB-KW"/>
</dbReference>
<dbReference type="InterPro" id="IPR018044">
    <property type="entry name" value="Peptidase_S11"/>
</dbReference>
<feature type="domain" description="Peptidase S11 D-alanyl-D-alanine carboxypeptidase A N-terminal" evidence="12">
    <location>
        <begin position="22"/>
        <end position="241"/>
    </location>
</feature>
<reference evidence="13" key="2">
    <citation type="submission" date="2021-04" db="EMBL/GenBank/DDBJ databases">
        <authorList>
            <person name="Gilroy R."/>
        </authorList>
    </citation>
    <scope>NUCLEOTIDE SEQUENCE</scope>
    <source>
        <strain evidence="13">CHK192-8294</strain>
    </source>
</reference>
<dbReference type="AlphaFoldDB" id="A0A9D2MKU2"/>
<dbReference type="SUPFAM" id="SSF69189">
    <property type="entry name" value="Penicillin-binding protein associated domain"/>
    <property type="match status" value="1"/>
</dbReference>
<evidence type="ECO:0000256" key="3">
    <source>
        <dbReference type="ARBA" id="ARBA00022729"/>
    </source>
</evidence>
<dbReference type="Gene3D" id="3.40.710.10">
    <property type="entry name" value="DD-peptidase/beta-lactamase superfamily"/>
    <property type="match status" value="1"/>
</dbReference>
<organism evidence="13 14">
    <name type="scientific">Candidatus Flavonifractor intestinigallinarum</name>
    <dbReference type="NCBI Taxonomy" id="2838586"/>
    <lineage>
        <taxon>Bacteria</taxon>
        <taxon>Bacillati</taxon>
        <taxon>Bacillota</taxon>
        <taxon>Clostridia</taxon>
        <taxon>Eubacteriales</taxon>
        <taxon>Oscillospiraceae</taxon>
        <taxon>Flavonifractor</taxon>
    </lineage>
</organism>
<gene>
    <name evidence="13" type="ORF">H9712_03355</name>
</gene>
<keyword evidence="7" id="KW-0961">Cell wall biogenesis/degradation</keyword>
<evidence type="ECO:0000256" key="1">
    <source>
        <dbReference type="ARBA" id="ARBA00003217"/>
    </source>
</evidence>
<protein>
    <submittedName>
        <fullName evidence="13">D-alanyl-D-alanine carboxypeptidase</fullName>
    </submittedName>
</protein>
<evidence type="ECO:0000256" key="2">
    <source>
        <dbReference type="ARBA" id="ARBA00007164"/>
    </source>
</evidence>
<keyword evidence="3 11" id="KW-0732">Signal</keyword>
<reference evidence="13" key="1">
    <citation type="journal article" date="2021" name="PeerJ">
        <title>Extensive microbial diversity within the chicken gut microbiome revealed by metagenomics and culture.</title>
        <authorList>
            <person name="Gilroy R."/>
            <person name="Ravi A."/>
            <person name="Getino M."/>
            <person name="Pursley I."/>
            <person name="Horton D.L."/>
            <person name="Alikhan N.F."/>
            <person name="Baker D."/>
            <person name="Gharbi K."/>
            <person name="Hall N."/>
            <person name="Watson M."/>
            <person name="Adriaenssens E.M."/>
            <person name="Foster-Nyarko E."/>
            <person name="Jarju S."/>
            <person name="Secka A."/>
            <person name="Antonio M."/>
            <person name="Oren A."/>
            <person name="Chaudhuri R.R."/>
            <person name="La Ragione R."/>
            <person name="Hildebrand F."/>
            <person name="Pallen M.J."/>
        </authorList>
    </citation>
    <scope>NUCLEOTIDE SEQUENCE</scope>
    <source>
        <strain evidence="13">CHK192-8294</strain>
    </source>
</reference>
<comment type="similarity">
    <text evidence="2 10">Belongs to the peptidase S11 family.</text>
</comment>
<evidence type="ECO:0000259" key="12">
    <source>
        <dbReference type="Pfam" id="PF00768"/>
    </source>
</evidence>
<feature type="active site" description="Acyl-ester intermediate" evidence="8">
    <location>
        <position position="54"/>
    </location>
</feature>
<dbReference type="Pfam" id="PF00768">
    <property type="entry name" value="Peptidase_S11"/>
    <property type="match status" value="1"/>
</dbReference>
<evidence type="ECO:0000256" key="7">
    <source>
        <dbReference type="ARBA" id="ARBA00023316"/>
    </source>
</evidence>
<feature type="active site" evidence="8">
    <location>
        <position position="110"/>
    </location>
</feature>
<keyword evidence="13" id="KW-0645">Protease</keyword>
<dbReference type="GO" id="GO:0071555">
    <property type="term" value="P:cell wall organization"/>
    <property type="evidence" value="ECO:0007669"/>
    <property type="project" value="UniProtKB-KW"/>
</dbReference>
<accession>A0A9D2MKU2</accession>
<evidence type="ECO:0000256" key="9">
    <source>
        <dbReference type="PIRSR" id="PIRSR618044-2"/>
    </source>
</evidence>
<dbReference type="PANTHER" id="PTHR21581:SF33">
    <property type="entry name" value="D-ALANYL-D-ALANINE CARBOXYPEPTIDASE DACB"/>
    <property type="match status" value="1"/>
</dbReference>
<dbReference type="GO" id="GO:0009252">
    <property type="term" value="P:peptidoglycan biosynthetic process"/>
    <property type="evidence" value="ECO:0007669"/>
    <property type="project" value="UniProtKB-KW"/>
</dbReference>
<dbReference type="PANTHER" id="PTHR21581">
    <property type="entry name" value="D-ALANYL-D-ALANINE CARBOXYPEPTIDASE"/>
    <property type="match status" value="1"/>
</dbReference>
<sequence>MKRWCALLLVLSLLVLPVLGAEPTLSASSAILMDKESGRVLYEKNAREQRSIASITKLMTALVAVELHPDLSSTVTIQREWTGAEGSSMYLKPEEKVTLEALLYGLMLSSGNDAALSIAGYCGGDVESFVAEMNKKAAQLGMNDTHFANPNGLDDPDHYSTAYDMAILARAVLEREELRAIVSTRSIYIAGRSLTNHNKLLWRYEGCTGLKTGYTDEAGRTLVSSALREGQELIAVTLNAPNDWADHAALFDYGFATYPRTLVAAAGEWADLPVTGSLCPFTRVSTVSDFYYPLAQGETVQRTVDLPQRVEAPVEAGFPAGSLTLTLNGDEIGRLSLLYQTGAANNVAPLRWWQRLFG</sequence>
<feature type="signal peptide" evidence="11">
    <location>
        <begin position="1"/>
        <end position="20"/>
    </location>
</feature>
<dbReference type="InterPro" id="IPR001967">
    <property type="entry name" value="Peptidase_S11_N"/>
</dbReference>
<evidence type="ECO:0000256" key="4">
    <source>
        <dbReference type="ARBA" id="ARBA00022801"/>
    </source>
</evidence>
<keyword evidence="6" id="KW-0573">Peptidoglycan synthesis</keyword>
<dbReference type="InterPro" id="IPR037167">
    <property type="entry name" value="Peptidase_S11_C_sf"/>
</dbReference>
<evidence type="ECO:0000256" key="10">
    <source>
        <dbReference type="RuleBase" id="RU004016"/>
    </source>
</evidence>
<keyword evidence="5" id="KW-0133">Cell shape</keyword>
<evidence type="ECO:0000256" key="8">
    <source>
        <dbReference type="PIRSR" id="PIRSR618044-1"/>
    </source>
</evidence>
<dbReference type="EMBL" id="DWXO01000032">
    <property type="protein sequence ID" value="HJB80002.1"/>
    <property type="molecule type" value="Genomic_DNA"/>
</dbReference>
<dbReference type="SUPFAM" id="SSF56601">
    <property type="entry name" value="beta-lactamase/transpeptidase-like"/>
    <property type="match status" value="1"/>
</dbReference>
<keyword evidence="13" id="KW-0121">Carboxypeptidase</keyword>
<dbReference type="InterPro" id="IPR015956">
    <property type="entry name" value="Peniciliin-bd_prot_C_sf"/>
</dbReference>
<feature type="active site" description="Proton acceptor" evidence="8">
    <location>
        <position position="57"/>
    </location>
</feature>
<evidence type="ECO:0000256" key="11">
    <source>
        <dbReference type="SAM" id="SignalP"/>
    </source>
</evidence>
<feature type="binding site" evidence="9">
    <location>
        <position position="211"/>
    </location>
    <ligand>
        <name>substrate</name>
    </ligand>
</feature>
<proteinExistence type="inferred from homology"/>